<name>A0A2V1DMJ8_9PLEO</name>
<keyword evidence="4" id="KW-1185">Reference proteome</keyword>
<gene>
    <name evidence="3" type="ORF">DM02DRAFT_656602</name>
</gene>
<dbReference type="EMBL" id="KZ805396">
    <property type="protein sequence ID" value="PVH99258.1"/>
    <property type="molecule type" value="Genomic_DNA"/>
</dbReference>
<feature type="compositionally biased region" description="Polar residues" evidence="1">
    <location>
        <begin position="274"/>
        <end position="285"/>
    </location>
</feature>
<feature type="compositionally biased region" description="Acidic residues" evidence="1">
    <location>
        <begin position="301"/>
        <end position="313"/>
    </location>
</feature>
<feature type="region of interest" description="Disordered" evidence="1">
    <location>
        <begin position="209"/>
        <end position="313"/>
    </location>
</feature>
<feature type="region of interest" description="Disordered" evidence="1">
    <location>
        <begin position="144"/>
        <end position="167"/>
    </location>
</feature>
<protein>
    <recommendedName>
        <fullName evidence="2">Stc1 domain-containing protein</fullName>
    </recommendedName>
</protein>
<evidence type="ECO:0000313" key="4">
    <source>
        <dbReference type="Proteomes" id="UP000244855"/>
    </source>
</evidence>
<dbReference type="InterPro" id="IPR024630">
    <property type="entry name" value="Stc1"/>
</dbReference>
<dbReference type="Pfam" id="PF12898">
    <property type="entry name" value="Stc1"/>
    <property type="match status" value="1"/>
</dbReference>
<feature type="compositionally biased region" description="Polar residues" evidence="1">
    <location>
        <begin position="235"/>
        <end position="245"/>
    </location>
</feature>
<dbReference type="OrthoDB" id="3514033at2759"/>
<feature type="compositionally biased region" description="Low complexity" evidence="1">
    <location>
        <begin position="209"/>
        <end position="226"/>
    </location>
</feature>
<dbReference type="Proteomes" id="UP000244855">
    <property type="component" value="Unassembled WGS sequence"/>
</dbReference>
<evidence type="ECO:0000313" key="3">
    <source>
        <dbReference type="EMBL" id="PVH99258.1"/>
    </source>
</evidence>
<feature type="domain" description="Stc1" evidence="2">
    <location>
        <begin position="27"/>
        <end position="108"/>
    </location>
</feature>
<dbReference type="AlphaFoldDB" id="A0A2V1DMJ8"/>
<reference evidence="3 4" key="1">
    <citation type="journal article" date="2018" name="Sci. Rep.">
        <title>Comparative genomics provides insights into the lifestyle and reveals functional heterogeneity of dark septate endophytic fungi.</title>
        <authorList>
            <person name="Knapp D.G."/>
            <person name="Nemeth J.B."/>
            <person name="Barry K."/>
            <person name="Hainaut M."/>
            <person name="Henrissat B."/>
            <person name="Johnson J."/>
            <person name="Kuo A."/>
            <person name="Lim J.H.P."/>
            <person name="Lipzen A."/>
            <person name="Nolan M."/>
            <person name="Ohm R.A."/>
            <person name="Tamas L."/>
            <person name="Grigoriev I.V."/>
            <person name="Spatafora J.W."/>
            <person name="Nagy L.G."/>
            <person name="Kovacs G.M."/>
        </authorList>
    </citation>
    <scope>NUCLEOTIDE SEQUENCE [LARGE SCALE GENOMIC DNA]</scope>
    <source>
        <strain evidence="3 4">DSE2036</strain>
    </source>
</reference>
<sequence length="313" mass="34048">MARKNKHYYDPKSMKSLEGIALPEKIKCARCCKNVSQKKFSSTQLSHARLAISEKGVHAEYSIKCQSCIDGGVVEIKCIACSKTKGLEEFARSQRRNPDNATCYDCVEAQLAVDPINEDVYESNDKSALFYPDDVAFERQPSQWTGGSAIEGSENGTWTQDDDEDGGIKLSSELQSKLSIKSSLQRGTLIQTDDGPQSDDFGWQTASASSWYSSSKKTPSSTMSGSNVNKYGKPSTGTSNSSLHTFDSGYVEKPGNTSINKSGFAKIKAYNPKTDGSSPVSQPPQASKARADEHDWSSSESDGDYDSDEDAVI</sequence>
<accession>A0A2V1DMJ8</accession>
<evidence type="ECO:0000256" key="1">
    <source>
        <dbReference type="SAM" id="MobiDB-lite"/>
    </source>
</evidence>
<dbReference type="STRING" id="97972.A0A2V1DMJ8"/>
<proteinExistence type="predicted"/>
<evidence type="ECO:0000259" key="2">
    <source>
        <dbReference type="Pfam" id="PF12898"/>
    </source>
</evidence>
<organism evidence="3 4">
    <name type="scientific">Periconia macrospinosa</name>
    <dbReference type="NCBI Taxonomy" id="97972"/>
    <lineage>
        <taxon>Eukaryota</taxon>
        <taxon>Fungi</taxon>
        <taxon>Dikarya</taxon>
        <taxon>Ascomycota</taxon>
        <taxon>Pezizomycotina</taxon>
        <taxon>Dothideomycetes</taxon>
        <taxon>Pleosporomycetidae</taxon>
        <taxon>Pleosporales</taxon>
        <taxon>Massarineae</taxon>
        <taxon>Periconiaceae</taxon>
        <taxon>Periconia</taxon>
    </lineage>
</organism>